<comment type="cofactor">
    <cofactor evidence="3">
        <name>Zn(2+)</name>
        <dbReference type="ChEBI" id="CHEBI:29105"/>
    </cofactor>
    <text evidence="3">Binds 2 Zn(2+) ions per subunit.</text>
</comment>
<feature type="binding site" evidence="3">
    <location>
        <position position="95"/>
    </location>
    <ligand>
        <name>Zn(2+)</name>
        <dbReference type="ChEBI" id="CHEBI:29105"/>
        <label>1</label>
    </ligand>
</feature>
<dbReference type="Proteomes" id="UP000297535">
    <property type="component" value="Unassembled WGS sequence"/>
</dbReference>
<dbReference type="PANTHER" id="PTHR32494:SF5">
    <property type="entry name" value="ALLANTOATE AMIDOHYDROLASE"/>
    <property type="match status" value="1"/>
</dbReference>
<dbReference type="Pfam" id="PF01546">
    <property type="entry name" value="Peptidase_M20"/>
    <property type="match status" value="1"/>
</dbReference>
<sequence>MSPSSGIDATRFLHRLRTLAAIGRDDQGRRTRLAASDADRAGRDAVAGWMREAGLAVEIDWIGNLIGLWCPAGAQGAPVMMGSHIDTVIDAGAYDGCAGVLAGIGVVEALRDAGEIPARPLAVAAFTNEEGVRYAPDMLGSLVYAGGLPPEEALATVGTDGTRLGEELARIGYAGPQAPGFLVPHAYVELHVEQGPVLEREGIAIGAVETLQGISWQEVVIEGTANHAGTTPMSLRQDAGVAAAGLVTWLRERARRGNGRSVATIGRLRLEPDAINVIPGRAVLTVDLRDPDADALARLEADVAARLQEIARAEGVAVSVRRLARFDPVTFDPGLVRAIEAAAGARGLSTRRMTSGAGHDAQMMARLCPAAMIFVPSRDGISHNPREFTADADLVAGADVLLDVVRRIAAGPPGNLFPS</sequence>
<dbReference type="NCBIfam" id="NF006771">
    <property type="entry name" value="PRK09290.1-5"/>
    <property type="match status" value="1"/>
</dbReference>
<dbReference type="RefSeq" id="WP_135415092.1">
    <property type="nucleotide sequence ID" value="NZ_SRLB01000008.1"/>
</dbReference>
<proteinExistence type="inferred from homology"/>
<keyword evidence="6" id="KW-1185">Reference proteome</keyword>
<evidence type="ECO:0000256" key="1">
    <source>
        <dbReference type="ARBA" id="ARBA00006153"/>
    </source>
</evidence>
<feature type="domain" description="Peptidase M20 dimerisation" evidence="4">
    <location>
        <begin position="212"/>
        <end position="312"/>
    </location>
</feature>
<dbReference type="Gene3D" id="3.40.630.10">
    <property type="entry name" value="Zn peptidases"/>
    <property type="match status" value="1"/>
</dbReference>
<evidence type="ECO:0000313" key="6">
    <source>
        <dbReference type="Proteomes" id="UP000297535"/>
    </source>
</evidence>
<keyword evidence="3" id="KW-0479">Metal-binding</keyword>
<feature type="binding site" evidence="3">
    <location>
        <position position="95"/>
    </location>
    <ligand>
        <name>Zn(2+)</name>
        <dbReference type="ChEBI" id="CHEBI:29105"/>
        <label>2</label>
    </ligand>
</feature>
<dbReference type="InterPro" id="IPR002933">
    <property type="entry name" value="Peptidase_M20"/>
</dbReference>
<accession>A0A4Z0NSD4</accession>
<dbReference type="PANTHER" id="PTHR32494">
    <property type="entry name" value="ALLANTOATE DEIMINASE-RELATED"/>
    <property type="match status" value="1"/>
</dbReference>
<dbReference type="SUPFAM" id="SSF53187">
    <property type="entry name" value="Zn-dependent exopeptidases"/>
    <property type="match status" value="1"/>
</dbReference>
<dbReference type="NCBIfam" id="TIGR01879">
    <property type="entry name" value="hydantase"/>
    <property type="match status" value="1"/>
</dbReference>
<evidence type="ECO:0000256" key="3">
    <source>
        <dbReference type="PIRSR" id="PIRSR001235-1"/>
    </source>
</evidence>
<dbReference type="GO" id="GO:0016813">
    <property type="term" value="F:hydrolase activity, acting on carbon-nitrogen (but not peptide) bonds, in linear amidines"/>
    <property type="evidence" value="ECO:0007669"/>
    <property type="project" value="InterPro"/>
</dbReference>
<dbReference type="Pfam" id="PF07687">
    <property type="entry name" value="M20_dimer"/>
    <property type="match status" value="1"/>
</dbReference>
<feature type="binding site" evidence="3">
    <location>
        <position position="130"/>
    </location>
    <ligand>
        <name>Zn(2+)</name>
        <dbReference type="ChEBI" id="CHEBI:29105"/>
        <label>2</label>
    </ligand>
</feature>
<dbReference type="Gene3D" id="3.30.70.360">
    <property type="match status" value="1"/>
</dbReference>
<feature type="binding site" evidence="3">
    <location>
        <position position="383"/>
    </location>
    <ligand>
        <name>Zn(2+)</name>
        <dbReference type="ChEBI" id="CHEBI:29105"/>
        <label>2</label>
    </ligand>
</feature>
<dbReference type="OrthoDB" id="9808195at2"/>
<dbReference type="InterPro" id="IPR010158">
    <property type="entry name" value="Amidase_Cbmase"/>
</dbReference>
<keyword evidence="2 5" id="KW-0378">Hydrolase</keyword>
<keyword evidence="3" id="KW-0862">Zinc</keyword>
<dbReference type="SUPFAM" id="SSF55031">
    <property type="entry name" value="Bacterial exopeptidase dimerisation domain"/>
    <property type="match status" value="1"/>
</dbReference>
<name>A0A4Z0NSD4_9HYPH</name>
<dbReference type="InterPro" id="IPR011650">
    <property type="entry name" value="Peptidase_M20_dimer"/>
</dbReference>
<dbReference type="PIRSF" id="PIRSF001235">
    <property type="entry name" value="Amidase_carbamoylase"/>
    <property type="match status" value="1"/>
</dbReference>
<evidence type="ECO:0000259" key="4">
    <source>
        <dbReference type="Pfam" id="PF07687"/>
    </source>
</evidence>
<reference evidence="5 6" key="1">
    <citation type="submission" date="2019-04" db="EMBL/GenBank/DDBJ databases">
        <authorList>
            <person name="Feng G."/>
            <person name="Zhu H."/>
        </authorList>
    </citation>
    <scope>NUCLEOTIDE SEQUENCE [LARGE SCALE GENOMIC DNA]</scope>
    <source>
        <strain evidence="5 6">6HR-1</strain>
    </source>
</reference>
<protein>
    <submittedName>
        <fullName evidence="5">Zn-dependent hydrolase</fullName>
    </submittedName>
</protein>
<dbReference type="EMBL" id="SRLB01000008">
    <property type="protein sequence ID" value="TGD99460.1"/>
    <property type="molecule type" value="Genomic_DNA"/>
</dbReference>
<dbReference type="CDD" id="cd03884">
    <property type="entry name" value="M20_bAS"/>
    <property type="match status" value="1"/>
</dbReference>
<evidence type="ECO:0000256" key="2">
    <source>
        <dbReference type="ARBA" id="ARBA00022801"/>
    </source>
</evidence>
<comment type="similarity">
    <text evidence="1">Belongs to the peptidase M20 family.</text>
</comment>
<gene>
    <name evidence="5" type="ORF">EU555_13240</name>
</gene>
<evidence type="ECO:0000313" key="5">
    <source>
        <dbReference type="EMBL" id="TGD99460.1"/>
    </source>
</evidence>
<comment type="caution">
    <text evidence="5">The sequence shown here is derived from an EMBL/GenBank/DDBJ whole genome shotgun (WGS) entry which is preliminary data.</text>
</comment>
<dbReference type="AlphaFoldDB" id="A0A4Z0NSD4"/>
<organism evidence="5 6">
    <name type="scientific">Methylobacterium nonmethylotrophicum</name>
    <dbReference type="NCBI Taxonomy" id="1141884"/>
    <lineage>
        <taxon>Bacteria</taxon>
        <taxon>Pseudomonadati</taxon>
        <taxon>Pseudomonadota</taxon>
        <taxon>Alphaproteobacteria</taxon>
        <taxon>Hyphomicrobiales</taxon>
        <taxon>Methylobacteriaceae</taxon>
        <taxon>Methylobacterium</taxon>
    </lineage>
</organism>
<dbReference type="InterPro" id="IPR036264">
    <property type="entry name" value="Bact_exopeptidase_dim_dom"/>
</dbReference>
<dbReference type="GO" id="GO:0046872">
    <property type="term" value="F:metal ion binding"/>
    <property type="evidence" value="ECO:0007669"/>
    <property type="project" value="UniProtKB-KW"/>
</dbReference>
<feature type="binding site" evidence="3">
    <location>
        <position position="191"/>
    </location>
    <ligand>
        <name>Zn(2+)</name>
        <dbReference type="ChEBI" id="CHEBI:29105"/>
        <label>1</label>
    </ligand>
</feature>
<feature type="binding site" evidence="3">
    <location>
        <position position="84"/>
    </location>
    <ligand>
        <name>Zn(2+)</name>
        <dbReference type="ChEBI" id="CHEBI:29105"/>
        <label>1</label>
    </ligand>
</feature>